<dbReference type="PROSITE" id="PS51318">
    <property type="entry name" value="TAT"/>
    <property type="match status" value="1"/>
</dbReference>
<dbReference type="EMBL" id="JACHIG010000010">
    <property type="protein sequence ID" value="MBB5034584.1"/>
    <property type="molecule type" value="Genomic_DNA"/>
</dbReference>
<comment type="caution">
    <text evidence="4">The sequence shown here is derived from an EMBL/GenBank/DDBJ whole genome shotgun (WGS) entry which is preliminary data.</text>
</comment>
<dbReference type="PANTHER" id="PTHR43818">
    <property type="entry name" value="BCDNA.GH03377"/>
    <property type="match status" value="1"/>
</dbReference>
<evidence type="ECO:0000313" key="4">
    <source>
        <dbReference type="EMBL" id="MBB5034584.1"/>
    </source>
</evidence>
<evidence type="ECO:0000259" key="2">
    <source>
        <dbReference type="Pfam" id="PF01408"/>
    </source>
</evidence>
<dbReference type="InterPro" id="IPR036291">
    <property type="entry name" value="NAD(P)-bd_dom_sf"/>
</dbReference>
<feature type="region of interest" description="Disordered" evidence="1">
    <location>
        <begin position="463"/>
        <end position="503"/>
    </location>
</feature>
<dbReference type="Gene3D" id="3.40.50.720">
    <property type="entry name" value="NAD(P)-binding Rossmann-like Domain"/>
    <property type="match status" value="1"/>
</dbReference>
<feature type="domain" description="GFO/IDH/MocA-like oxidoreductase" evidence="3">
    <location>
        <begin position="214"/>
        <end position="333"/>
    </location>
</feature>
<dbReference type="AlphaFoldDB" id="A0A7W7YEF2"/>
<sequence>MNTIITDPLEASRREFLKTTTKTVAGLSVLSGINLPFVHAAGSDEIRTALIGCGGRGTGAASNAMGVQSRVTRLVAMADVSKDRLDASFEGLSKKHPDRMSVSEDSKFIGFDAYKHAIDTLRKGDVAIFTTPVAFRWVHFKYAIEKGVNIFMEKPICTDGPTARRLLALNEEAKKKNLKVGVGLMCRHCRVRGELFNRIQDGEIGDLMLMRAYRMQGVIGSVFTPRRDVTRNPNELLWQIKNFHSFLWASGGGFSDFNIHNIDEACWMKNDWPVEVQASGGRSDRGDNVDQNFDHYSCEYTFKDGAKLYLEGRTALNTHTQFATQVHGTKGSAIVSTAGHFPSKAMTFKGQNMVRSNIIWRGKQPEPNPYDLEWQDLIEAIIKDKPYNEVERGIKSSVTTAMGRAAAHTGQVVRYNDYINSAFEFSPNVDQLTLDGPPPLVADKDGNYPFPKAGQFKDREYAMEPQANPFPLIQFPPEAAPEPLSPPERPKKPAAKKPEAKKA</sequence>
<dbReference type="Pfam" id="PF22725">
    <property type="entry name" value="GFO_IDH_MocA_C3"/>
    <property type="match status" value="1"/>
</dbReference>
<dbReference type="InterPro" id="IPR006311">
    <property type="entry name" value="TAT_signal"/>
</dbReference>
<feature type="domain" description="Gfo/Idh/MocA-like oxidoreductase N-terminal" evidence="2">
    <location>
        <begin position="46"/>
        <end position="182"/>
    </location>
</feature>
<dbReference type="InterPro" id="IPR050463">
    <property type="entry name" value="Gfo/Idh/MocA_oxidrdct_glycsds"/>
</dbReference>
<organism evidence="4 5">
    <name type="scientific">Prosthecobacter vanneervenii</name>
    <dbReference type="NCBI Taxonomy" id="48466"/>
    <lineage>
        <taxon>Bacteria</taxon>
        <taxon>Pseudomonadati</taxon>
        <taxon>Verrucomicrobiota</taxon>
        <taxon>Verrucomicrobiia</taxon>
        <taxon>Verrucomicrobiales</taxon>
        <taxon>Verrucomicrobiaceae</taxon>
        <taxon>Prosthecobacter</taxon>
    </lineage>
</organism>
<evidence type="ECO:0000313" key="5">
    <source>
        <dbReference type="Proteomes" id="UP000590740"/>
    </source>
</evidence>
<dbReference type="SUPFAM" id="SSF51735">
    <property type="entry name" value="NAD(P)-binding Rossmann-fold domains"/>
    <property type="match status" value="1"/>
</dbReference>
<feature type="compositionally biased region" description="Pro residues" evidence="1">
    <location>
        <begin position="478"/>
        <end position="487"/>
    </location>
</feature>
<dbReference type="SUPFAM" id="SSF55347">
    <property type="entry name" value="Glyceraldehyde-3-phosphate dehydrogenase-like, C-terminal domain"/>
    <property type="match status" value="1"/>
</dbReference>
<dbReference type="InterPro" id="IPR055170">
    <property type="entry name" value="GFO_IDH_MocA-like_dom"/>
</dbReference>
<evidence type="ECO:0000256" key="1">
    <source>
        <dbReference type="SAM" id="MobiDB-lite"/>
    </source>
</evidence>
<keyword evidence="5" id="KW-1185">Reference proteome</keyword>
<gene>
    <name evidence="4" type="ORF">HNQ65_004189</name>
</gene>
<feature type="compositionally biased region" description="Basic and acidic residues" evidence="1">
    <location>
        <begin position="488"/>
        <end position="503"/>
    </location>
</feature>
<dbReference type="PANTHER" id="PTHR43818:SF5">
    <property type="entry name" value="OXIDOREDUCTASE FAMILY PROTEIN"/>
    <property type="match status" value="1"/>
</dbReference>
<dbReference type="GO" id="GO:0000166">
    <property type="term" value="F:nucleotide binding"/>
    <property type="evidence" value="ECO:0007669"/>
    <property type="project" value="InterPro"/>
</dbReference>
<dbReference type="Gene3D" id="3.30.360.10">
    <property type="entry name" value="Dihydrodipicolinate Reductase, domain 2"/>
    <property type="match status" value="1"/>
</dbReference>
<evidence type="ECO:0000259" key="3">
    <source>
        <dbReference type="Pfam" id="PF22725"/>
    </source>
</evidence>
<dbReference type="RefSeq" id="WP_184342534.1">
    <property type="nucleotide sequence ID" value="NZ_JACHIG010000010.1"/>
</dbReference>
<dbReference type="Pfam" id="PF01408">
    <property type="entry name" value="GFO_IDH_MocA"/>
    <property type="match status" value="1"/>
</dbReference>
<dbReference type="Proteomes" id="UP000590740">
    <property type="component" value="Unassembled WGS sequence"/>
</dbReference>
<evidence type="ECO:0008006" key="6">
    <source>
        <dbReference type="Google" id="ProtNLM"/>
    </source>
</evidence>
<name>A0A7W7YEF2_9BACT</name>
<protein>
    <recommendedName>
        <fullName evidence="6">Streptomycin biosynthesis protein StrI</fullName>
    </recommendedName>
</protein>
<reference evidence="4 5" key="1">
    <citation type="submission" date="2020-08" db="EMBL/GenBank/DDBJ databases">
        <title>Genomic Encyclopedia of Type Strains, Phase IV (KMG-IV): sequencing the most valuable type-strain genomes for metagenomic binning, comparative biology and taxonomic classification.</title>
        <authorList>
            <person name="Goeker M."/>
        </authorList>
    </citation>
    <scope>NUCLEOTIDE SEQUENCE [LARGE SCALE GENOMIC DNA]</scope>
    <source>
        <strain evidence="4 5">DSM 12252</strain>
    </source>
</reference>
<proteinExistence type="predicted"/>
<dbReference type="InterPro" id="IPR000683">
    <property type="entry name" value="Gfo/Idh/MocA-like_OxRdtase_N"/>
</dbReference>
<accession>A0A7W7YEF2</accession>